<dbReference type="SUPFAM" id="SSF53743">
    <property type="entry name" value="FucI/AraA N-terminal and middle domains"/>
    <property type="match status" value="1"/>
</dbReference>
<dbReference type="Gene3D" id="3.40.275.10">
    <property type="entry name" value="L-fucose Isomerase, Chain A, domain 2"/>
    <property type="match status" value="1"/>
</dbReference>
<dbReference type="GO" id="GO:0005737">
    <property type="term" value="C:cytoplasm"/>
    <property type="evidence" value="ECO:0007669"/>
    <property type="project" value="InterPro"/>
</dbReference>
<dbReference type="AlphaFoldDB" id="X1KHE1"/>
<evidence type="ECO:0000259" key="3">
    <source>
        <dbReference type="Pfam" id="PF07881"/>
    </source>
</evidence>
<feature type="domain" description="L-fucose isomerase N-terminal-1" evidence="3">
    <location>
        <begin position="21"/>
        <end position="190"/>
    </location>
</feature>
<accession>X1KHE1</accession>
<evidence type="ECO:0000256" key="2">
    <source>
        <dbReference type="ARBA" id="ARBA00023277"/>
    </source>
</evidence>
<dbReference type="InterPro" id="IPR009015">
    <property type="entry name" value="Fucose_isomerase_N/cen_sf"/>
</dbReference>
<dbReference type="EMBL" id="BARV01008633">
    <property type="protein sequence ID" value="GAI06108.1"/>
    <property type="molecule type" value="Genomic_DNA"/>
</dbReference>
<evidence type="ECO:0000313" key="4">
    <source>
        <dbReference type="EMBL" id="GAI06108.1"/>
    </source>
</evidence>
<sequence>MVKKAGAVRLPNIAKATPNVPVIGVFATSDPRIDKASRTRCQNIAKMAAECISGSVVLPDKTAVPVVYSTVLIDGEAQADIVAQQFRKAGVDVLVCVPDTWAFPQLTTISLLQQFPSNTPINITCGNSGPKPGVVYAHALNGAISQYGRMVALNVGTWPDTGMNPKMTDQTAKNLIDWCYAAITAVALRGRRVVIFGHDSMGMETALAHIIPIRNTFGLEITRLDMKLLADMLNKKAYSQKELKALRGWVNRYVGNRVELRDEADSERFNQELAMYLIVRDLMADLNAIGGGFMSQLEWGSDLRGIPLPV</sequence>
<reference evidence="4" key="1">
    <citation type="journal article" date="2014" name="Front. Microbiol.">
        <title>High frequency of phylogenetically diverse reductive dehalogenase-homologous genes in deep subseafloor sedimentary metagenomes.</title>
        <authorList>
            <person name="Kawai M."/>
            <person name="Futagami T."/>
            <person name="Toyoda A."/>
            <person name="Takaki Y."/>
            <person name="Nishi S."/>
            <person name="Hori S."/>
            <person name="Arai W."/>
            <person name="Tsubouchi T."/>
            <person name="Morono Y."/>
            <person name="Uchiyama I."/>
            <person name="Ito T."/>
            <person name="Fujiyama A."/>
            <person name="Inagaki F."/>
            <person name="Takami H."/>
        </authorList>
    </citation>
    <scope>NUCLEOTIDE SEQUENCE</scope>
    <source>
        <strain evidence="4">Expedition CK06-06</strain>
    </source>
</reference>
<dbReference type="Pfam" id="PF07881">
    <property type="entry name" value="Fucose_iso_N1"/>
    <property type="match status" value="1"/>
</dbReference>
<keyword evidence="2" id="KW-0119">Carbohydrate metabolism</keyword>
<dbReference type="PANTHER" id="PTHR37840">
    <property type="entry name" value="L-FUCOSE ISOMERASE"/>
    <property type="match status" value="1"/>
</dbReference>
<proteinExistence type="predicted"/>
<evidence type="ECO:0000256" key="1">
    <source>
        <dbReference type="ARBA" id="ARBA00023235"/>
    </source>
</evidence>
<feature type="non-terminal residue" evidence="4">
    <location>
        <position position="310"/>
    </location>
</feature>
<dbReference type="InterPro" id="IPR038391">
    <property type="entry name" value="Fucose_iso_dom1_sf"/>
</dbReference>
<comment type="caution">
    <text evidence="4">The sequence shown here is derived from an EMBL/GenBank/DDBJ whole genome shotgun (WGS) entry which is preliminary data.</text>
</comment>
<dbReference type="GO" id="GO:0019571">
    <property type="term" value="P:D-arabinose catabolic process"/>
    <property type="evidence" value="ECO:0007669"/>
    <property type="project" value="TreeGrafter"/>
</dbReference>
<dbReference type="InterPro" id="IPR005763">
    <property type="entry name" value="Fucose_isomerase"/>
</dbReference>
<dbReference type="InterPro" id="IPR012888">
    <property type="entry name" value="Fucose_iso_N1"/>
</dbReference>
<dbReference type="GO" id="GO:0042355">
    <property type="term" value="P:L-fucose catabolic process"/>
    <property type="evidence" value="ECO:0007669"/>
    <property type="project" value="TreeGrafter"/>
</dbReference>
<dbReference type="GO" id="GO:0008790">
    <property type="term" value="F:arabinose isomerase activity"/>
    <property type="evidence" value="ECO:0007669"/>
    <property type="project" value="TreeGrafter"/>
</dbReference>
<dbReference type="InterPro" id="IPR038392">
    <property type="entry name" value="Fucose_isomerase_dom2_sf"/>
</dbReference>
<keyword evidence="1" id="KW-0413">Isomerase</keyword>
<protein>
    <recommendedName>
        <fullName evidence="3">L-fucose isomerase N-terminal-1 domain-containing protein</fullName>
    </recommendedName>
</protein>
<dbReference type="GO" id="GO:0030145">
    <property type="term" value="F:manganese ion binding"/>
    <property type="evidence" value="ECO:0007669"/>
    <property type="project" value="InterPro"/>
</dbReference>
<gene>
    <name evidence="4" type="ORF">S06H3_17291</name>
</gene>
<name>X1KHE1_9ZZZZ</name>
<dbReference type="GO" id="GO:0008736">
    <property type="term" value="F:L-fucose isomerase activity"/>
    <property type="evidence" value="ECO:0007669"/>
    <property type="project" value="InterPro"/>
</dbReference>
<dbReference type="PANTHER" id="PTHR37840:SF1">
    <property type="entry name" value="L-FUCOSE ISOMERASE"/>
    <property type="match status" value="1"/>
</dbReference>
<dbReference type="Gene3D" id="3.40.50.1070">
    <property type="match status" value="1"/>
</dbReference>
<organism evidence="4">
    <name type="scientific">marine sediment metagenome</name>
    <dbReference type="NCBI Taxonomy" id="412755"/>
    <lineage>
        <taxon>unclassified sequences</taxon>
        <taxon>metagenomes</taxon>
        <taxon>ecological metagenomes</taxon>
    </lineage>
</organism>